<dbReference type="SFLD" id="SFLDS00003">
    <property type="entry name" value="Haloacid_Dehalogenase"/>
    <property type="match status" value="1"/>
</dbReference>
<dbReference type="InterPro" id="IPR023198">
    <property type="entry name" value="PGP-like_dom2"/>
</dbReference>
<keyword evidence="2" id="KW-1185">Reference proteome</keyword>
<dbReference type="Gene3D" id="1.10.150.240">
    <property type="entry name" value="Putative phosphatase, domain 2"/>
    <property type="match status" value="1"/>
</dbReference>
<organism evidence="1 2">
    <name type="scientific">Bifidobacterium stellenboschense</name>
    <dbReference type="NCBI Taxonomy" id="762211"/>
    <lineage>
        <taxon>Bacteria</taxon>
        <taxon>Bacillati</taxon>
        <taxon>Actinomycetota</taxon>
        <taxon>Actinomycetes</taxon>
        <taxon>Bifidobacteriales</taxon>
        <taxon>Bifidobacteriaceae</taxon>
        <taxon>Bifidobacterium</taxon>
    </lineage>
</organism>
<comment type="caution">
    <text evidence="1">The sequence shown here is derived from an EMBL/GenBank/DDBJ whole genome shotgun (WGS) entry which is preliminary data.</text>
</comment>
<dbReference type="GO" id="GO:0004427">
    <property type="term" value="F:inorganic diphosphate phosphatase activity"/>
    <property type="evidence" value="ECO:0007669"/>
    <property type="project" value="UniProtKB-EC"/>
</dbReference>
<dbReference type="eggNOG" id="COG0637">
    <property type="taxonomic scope" value="Bacteria"/>
</dbReference>
<dbReference type="InterPro" id="IPR036412">
    <property type="entry name" value="HAD-like_sf"/>
</dbReference>
<sequence length="228" mass="24517">MQLKAVFWDLDGTLIDSEPLWHDGELEIAAANNGHWTEELGWECSGTPVPDVARRMIEHGCTLSVEEIDKQLKAYVFEHEKMHMPWIDGVLDTLRSLKEAGIPTMLVSTSPRPIVENVLDAAPGLFSGYVCGDDDAKHKPSPEPYLLAAKKLGIAPENMAECAVFEDTPVGLAAGAASGATVIAQTCTIRTDTSNGPQFTSVDGYDGIDAEAIDAIVRRRLAALAAEA</sequence>
<dbReference type="InterPro" id="IPR006439">
    <property type="entry name" value="HAD-SF_hydro_IA"/>
</dbReference>
<dbReference type="EMBL" id="JGZP01000014">
    <property type="protein sequence ID" value="KFI96838.1"/>
    <property type="molecule type" value="Genomic_DNA"/>
</dbReference>
<gene>
    <name evidence="1" type="ORF">BSTEL_1746</name>
</gene>
<dbReference type="STRING" id="762211.BSTEL_1746"/>
<dbReference type="PANTHER" id="PTHR18901">
    <property type="entry name" value="2-DEOXYGLUCOSE-6-PHOSPHATE PHOSPHATASE 2"/>
    <property type="match status" value="1"/>
</dbReference>
<dbReference type="Gene3D" id="3.40.50.1000">
    <property type="entry name" value="HAD superfamily/HAD-like"/>
    <property type="match status" value="1"/>
</dbReference>
<dbReference type="EC" id="3.6.1.1" evidence="1"/>
<dbReference type="OrthoDB" id="9797743at2"/>
<dbReference type="Pfam" id="PF00702">
    <property type="entry name" value="Hydrolase"/>
    <property type="match status" value="1"/>
</dbReference>
<dbReference type="NCBIfam" id="TIGR01509">
    <property type="entry name" value="HAD-SF-IA-v3"/>
    <property type="match status" value="1"/>
</dbReference>
<dbReference type="InterPro" id="IPR023214">
    <property type="entry name" value="HAD_sf"/>
</dbReference>
<dbReference type="PANTHER" id="PTHR18901:SF38">
    <property type="entry name" value="PSEUDOURIDINE-5'-PHOSPHATASE"/>
    <property type="match status" value="1"/>
</dbReference>
<dbReference type="RefSeq" id="WP_034529081.1">
    <property type="nucleotide sequence ID" value="NZ_JGZP01000014.1"/>
</dbReference>
<dbReference type="Proteomes" id="UP000029004">
    <property type="component" value="Unassembled WGS sequence"/>
</dbReference>
<dbReference type="CDD" id="cd07505">
    <property type="entry name" value="HAD_BPGM-like"/>
    <property type="match status" value="1"/>
</dbReference>
<dbReference type="SFLD" id="SFLDG01129">
    <property type="entry name" value="C1.5:_HAD__Beta-PGM__Phosphata"/>
    <property type="match status" value="1"/>
</dbReference>
<name>A0A087DMT8_9BIFI</name>
<accession>A0A087DMT8</accession>
<evidence type="ECO:0000313" key="1">
    <source>
        <dbReference type="EMBL" id="KFI96838.1"/>
    </source>
</evidence>
<protein>
    <submittedName>
        <fullName evidence="1">HAD family hydrolase</fullName>
        <ecNumber evidence="1">3.6.1.1</ecNumber>
    </submittedName>
</protein>
<proteinExistence type="predicted"/>
<dbReference type="AlphaFoldDB" id="A0A087DMT8"/>
<evidence type="ECO:0000313" key="2">
    <source>
        <dbReference type="Proteomes" id="UP000029004"/>
    </source>
</evidence>
<keyword evidence="1" id="KW-0378">Hydrolase</keyword>
<dbReference type="SUPFAM" id="SSF56784">
    <property type="entry name" value="HAD-like"/>
    <property type="match status" value="1"/>
</dbReference>
<reference evidence="1 2" key="1">
    <citation type="submission" date="2014-03" db="EMBL/GenBank/DDBJ databases">
        <title>Genomics of Bifidobacteria.</title>
        <authorList>
            <person name="Ventura M."/>
            <person name="Milani C."/>
            <person name="Lugli G.A."/>
        </authorList>
    </citation>
    <scope>NUCLEOTIDE SEQUENCE [LARGE SCALE GENOMIC DNA]</scope>
    <source>
        <strain evidence="1 2">DSM 23968</strain>
    </source>
</reference>